<proteinExistence type="inferred from homology"/>
<dbReference type="RefSeq" id="WP_018393600.1">
    <property type="nucleotide sequence ID" value="NZ_LQWZ01000023.1"/>
</dbReference>
<dbReference type="AlphaFoldDB" id="A0A177KT20"/>
<evidence type="ECO:0000256" key="4">
    <source>
        <dbReference type="ARBA" id="ARBA00022833"/>
    </source>
</evidence>
<evidence type="ECO:0000313" key="8">
    <source>
        <dbReference type="EMBL" id="OAH55731.1"/>
    </source>
</evidence>
<dbReference type="EC" id="4.2.1.1" evidence="2"/>
<dbReference type="Proteomes" id="UP000077271">
    <property type="component" value="Unassembled WGS sequence"/>
</dbReference>
<dbReference type="GO" id="GO:0008270">
    <property type="term" value="F:zinc ion binding"/>
    <property type="evidence" value="ECO:0007669"/>
    <property type="project" value="InterPro"/>
</dbReference>
<protein>
    <recommendedName>
        <fullName evidence="2">carbonic anhydrase</fullName>
        <ecNumber evidence="2">4.2.1.1</ecNumber>
    </recommendedName>
</protein>
<comment type="caution">
    <text evidence="8">The sequence shown here is derived from an EMBL/GenBank/DDBJ whole genome shotgun (WGS) entry which is preliminary data.</text>
</comment>
<evidence type="ECO:0000256" key="2">
    <source>
        <dbReference type="ARBA" id="ARBA00012925"/>
    </source>
</evidence>
<dbReference type="InterPro" id="IPR036398">
    <property type="entry name" value="CA_dom_sf"/>
</dbReference>
<dbReference type="InterPro" id="IPR001148">
    <property type="entry name" value="CA_dom"/>
</dbReference>
<reference evidence="8 9" key="1">
    <citation type="submission" date="2016-01" db="EMBL/GenBank/DDBJ databases">
        <title>Investigation of taxonomic status of Bacillus aminovorans.</title>
        <authorList>
            <person name="Verma A."/>
            <person name="Pal Y."/>
            <person name="Krishnamurthi S."/>
        </authorList>
    </citation>
    <scope>NUCLEOTIDE SEQUENCE [LARGE SCALE GENOMIC DNA]</scope>
    <source>
        <strain evidence="8 9">DSM 4337</strain>
    </source>
</reference>
<evidence type="ECO:0000256" key="1">
    <source>
        <dbReference type="ARBA" id="ARBA00010718"/>
    </source>
</evidence>
<name>A0A177KT20_9BACI</name>
<feature type="domain" description="Alpha-carbonic anhydrase" evidence="7">
    <location>
        <begin position="1"/>
        <end position="83"/>
    </location>
</feature>
<dbReference type="Gene3D" id="3.10.200.10">
    <property type="entry name" value="Alpha carbonic anhydrase"/>
    <property type="match status" value="1"/>
</dbReference>
<dbReference type="GO" id="GO:0004089">
    <property type="term" value="F:carbonate dehydratase activity"/>
    <property type="evidence" value="ECO:0007669"/>
    <property type="project" value="UniProtKB-EC"/>
</dbReference>
<keyword evidence="3" id="KW-0479">Metal-binding</keyword>
<comment type="catalytic activity">
    <reaction evidence="6">
        <text>hydrogencarbonate + H(+) = CO2 + H2O</text>
        <dbReference type="Rhea" id="RHEA:10748"/>
        <dbReference type="ChEBI" id="CHEBI:15377"/>
        <dbReference type="ChEBI" id="CHEBI:15378"/>
        <dbReference type="ChEBI" id="CHEBI:16526"/>
        <dbReference type="ChEBI" id="CHEBI:17544"/>
        <dbReference type="EC" id="4.2.1.1"/>
    </reaction>
</comment>
<organism evidence="8 9">
    <name type="scientific">Domibacillus aminovorans</name>
    <dbReference type="NCBI Taxonomy" id="29332"/>
    <lineage>
        <taxon>Bacteria</taxon>
        <taxon>Bacillati</taxon>
        <taxon>Bacillota</taxon>
        <taxon>Bacilli</taxon>
        <taxon>Bacillales</taxon>
        <taxon>Bacillaceae</taxon>
        <taxon>Domibacillus</taxon>
    </lineage>
</organism>
<gene>
    <name evidence="8" type="ORF">AWH48_03380</name>
</gene>
<dbReference type="InterPro" id="IPR023561">
    <property type="entry name" value="Carbonic_anhydrase_a-class"/>
</dbReference>
<dbReference type="PANTHER" id="PTHR18952">
    <property type="entry name" value="CARBONIC ANHYDRASE"/>
    <property type="match status" value="1"/>
</dbReference>
<evidence type="ECO:0000256" key="3">
    <source>
        <dbReference type="ARBA" id="ARBA00022723"/>
    </source>
</evidence>
<dbReference type="OrthoDB" id="5327615at2"/>
<evidence type="ECO:0000313" key="9">
    <source>
        <dbReference type="Proteomes" id="UP000077271"/>
    </source>
</evidence>
<sequence>MSYTPSDFSLVNNGHTVQANAAKTDNVIVVEGKEYTLVQYHFHTPSEHQFIDMSKEQIDAFRQIFLDNHRPIQALEGREVIEK</sequence>
<accession>A0A177KT20</accession>
<comment type="similarity">
    <text evidence="1">Belongs to the alpha-carbonic anhydrase family.</text>
</comment>
<dbReference type="PROSITE" id="PS51144">
    <property type="entry name" value="ALPHA_CA_2"/>
    <property type="match status" value="1"/>
</dbReference>
<keyword evidence="4" id="KW-0862">Zinc</keyword>
<keyword evidence="5" id="KW-0456">Lyase</keyword>
<dbReference type="EMBL" id="LQWZ01000023">
    <property type="protein sequence ID" value="OAH55731.1"/>
    <property type="molecule type" value="Genomic_DNA"/>
</dbReference>
<evidence type="ECO:0000256" key="5">
    <source>
        <dbReference type="ARBA" id="ARBA00023239"/>
    </source>
</evidence>
<dbReference type="PANTHER" id="PTHR18952:SF265">
    <property type="entry name" value="CARBONIC ANHYDRASE"/>
    <property type="match status" value="1"/>
</dbReference>
<dbReference type="SUPFAM" id="SSF51069">
    <property type="entry name" value="Carbonic anhydrase"/>
    <property type="match status" value="1"/>
</dbReference>
<evidence type="ECO:0000256" key="6">
    <source>
        <dbReference type="ARBA" id="ARBA00048348"/>
    </source>
</evidence>
<evidence type="ECO:0000259" key="7">
    <source>
        <dbReference type="PROSITE" id="PS51144"/>
    </source>
</evidence>